<dbReference type="RefSeq" id="WP_162369392.1">
    <property type="nucleotide sequence ID" value="NZ_JAAEEH010000004.1"/>
</dbReference>
<dbReference type="InterPro" id="IPR014975">
    <property type="entry name" value="DUF1836"/>
</dbReference>
<keyword evidence="2" id="KW-1185">Reference proteome</keyword>
<gene>
    <name evidence="1" type="ORF">GXN74_02760</name>
</gene>
<evidence type="ECO:0000313" key="2">
    <source>
        <dbReference type="Proteomes" id="UP000461585"/>
    </source>
</evidence>
<protein>
    <submittedName>
        <fullName evidence="1">DUF1836 domain-containing protein</fullName>
    </submittedName>
</protein>
<dbReference type="Pfam" id="PF08876">
    <property type="entry name" value="DUF1836"/>
    <property type="match status" value="1"/>
</dbReference>
<organism evidence="1 2">
    <name type="scientific">Anaerotalea alkaliphila</name>
    <dbReference type="NCBI Taxonomy" id="2662126"/>
    <lineage>
        <taxon>Bacteria</taxon>
        <taxon>Bacillati</taxon>
        <taxon>Bacillota</taxon>
        <taxon>Clostridia</taxon>
        <taxon>Eubacteriales</taxon>
        <taxon>Anaerotalea</taxon>
    </lineage>
</organism>
<dbReference type="InterPro" id="IPR009061">
    <property type="entry name" value="DNA-bd_dom_put_sf"/>
</dbReference>
<evidence type="ECO:0000313" key="1">
    <source>
        <dbReference type="EMBL" id="NDL66670.1"/>
    </source>
</evidence>
<dbReference type="SUPFAM" id="SSF46955">
    <property type="entry name" value="Putative DNA-binding domain"/>
    <property type="match status" value="1"/>
</dbReference>
<dbReference type="AlphaFoldDB" id="A0A7X5HU91"/>
<accession>A0A7X5HU91</accession>
<proteinExistence type="predicted"/>
<comment type="caution">
    <text evidence="1">The sequence shown here is derived from an EMBL/GenBank/DDBJ whole genome shotgun (WGS) entry which is preliminary data.</text>
</comment>
<dbReference type="Proteomes" id="UP000461585">
    <property type="component" value="Unassembled WGS sequence"/>
</dbReference>
<dbReference type="EMBL" id="JAAEEH010000004">
    <property type="protein sequence ID" value="NDL66670.1"/>
    <property type="molecule type" value="Genomic_DNA"/>
</dbReference>
<dbReference type="PANTHER" id="PTHR40056:SF1">
    <property type="entry name" value="DUF1836 DOMAIN-CONTAINING PROTEIN"/>
    <property type="match status" value="1"/>
</dbReference>
<dbReference type="PANTHER" id="PTHR40056">
    <property type="entry name" value="HYPOTHETICAL CYTOSOLIC PROTEIN"/>
    <property type="match status" value="1"/>
</dbReference>
<name>A0A7X5HU91_9FIRM</name>
<sequence>MPNNNYREFLQEVLETVQEHDTVRSGDIPPIDLYMDQVTTFMDEHLGVFMRDSQEKTLTKTMINNYSKCGILPPSAKKKYSTRHIVLLLMVYHMKHVLSIPDIQELLAPVKERLLKPSPTLSLEAFYDRILEAQKTQFPELRKQLDRTLDSAQALFSDVEDPEEQELFSLFAASYLLSMEAATLKHLVARLIDRQPHRTPPKKSPDKKA</sequence>
<reference evidence="1 2" key="1">
    <citation type="submission" date="2020-01" db="EMBL/GenBank/DDBJ databases">
        <title>Anaeroalcalibacter tamaniensis gen. nov., sp. nov., moderately halophilic strictly anaerobic fermenter bacterium from mud volcano of Taman peninsula.</title>
        <authorList>
            <person name="Frolova A."/>
            <person name="Merkel A.Y."/>
            <person name="Slobodkin A.I."/>
        </authorList>
    </citation>
    <scope>NUCLEOTIDE SEQUENCE [LARGE SCALE GENOMIC DNA]</scope>
    <source>
        <strain evidence="1 2">F-3ap</strain>
    </source>
</reference>